<proteinExistence type="predicted"/>
<keyword evidence="1" id="KW-1133">Transmembrane helix</keyword>
<keyword evidence="3" id="KW-1185">Reference proteome</keyword>
<dbReference type="EMBL" id="AZBU02000006">
    <property type="protein sequence ID" value="TKR73302.1"/>
    <property type="molecule type" value="Genomic_DNA"/>
</dbReference>
<reference evidence="2 3" key="2">
    <citation type="journal article" date="2019" name="G3 (Bethesda)">
        <title>Hybrid Assembly of the Genome of the Entomopathogenic Nematode Steinernema carpocapsae Identifies the X-Chromosome.</title>
        <authorList>
            <person name="Serra L."/>
            <person name="Macchietto M."/>
            <person name="Macias-Munoz A."/>
            <person name="McGill C.J."/>
            <person name="Rodriguez I.M."/>
            <person name="Rodriguez B."/>
            <person name="Murad R."/>
            <person name="Mortazavi A."/>
        </authorList>
    </citation>
    <scope>NUCLEOTIDE SEQUENCE [LARGE SCALE GENOMIC DNA]</scope>
    <source>
        <strain evidence="2 3">ALL</strain>
    </source>
</reference>
<dbReference type="OrthoDB" id="6147321at2759"/>
<keyword evidence="1" id="KW-0472">Membrane</keyword>
<comment type="caution">
    <text evidence="2">The sequence shown here is derived from an EMBL/GenBank/DDBJ whole genome shotgun (WGS) entry which is preliminary data.</text>
</comment>
<accession>A0A4U5MUS1</accession>
<gene>
    <name evidence="2" type="ORF">L596_020628</name>
</gene>
<keyword evidence="1" id="KW-0812">Transmembrane</keyword>
<feature type="transmembrane region" description="Helical" evidence="1">
    <location>
        <begin position="39"/>
        <end position="60"/>
    </location>
</feature>
<evidence type="ECO:0000313" key="3">
    <source>
        <dbReference type="Proteomes" id="UP000298663"/>
    </source>
</evidence>
<protein>
    <submittedName>
        <fullName evidence="2">Uncharacterized protein</fullName>
    </submittedName>
</protein>
<dbReference type="AlphaFoldDB" id="A0A4U5MUS1"/>
<name>A0A4U5MUS1_STECR</name>
<reference evidence="2 3" key="1">
    <citation type="journal article" date="2015" name="Genome Biol.">
        <title>Comparative genomics of Steinernema reveals deeply conserved gene regulatory networks.</title>
        <authorList>
            <person name="Dillman A.R."/>
            <person name="Macchietto M."/>
            <person name="Porter C.F."/>
            <person name="Rogers A."/>
            <person name="Williams B."/>
            <person name="Antoshechkin I."/>
            <person name="Lee M.M."/>
            <person name="Goodwin Z."/>
            <person name="Lu X."/>
            <person name="Lewis E.E."/>
            <person name="Goodrich-Blair H."/>
            <person name="Stock S.P."/>
            <person name="Adams B.J."/>
            <person name="Sternberg P.W."/>
            <person name="Mortazavi A."/>
        </authorList>
    </citation>
    <scope>NUCLEOTIDE SEQUENCE [LARGE SCALE GENOMIC DNA]</scope>
    <source>
        <strain evidence="2 3">ALL</strain>
    </source>
</reference>
<dbReference type="Proteomes" id="UP000298663">
    <property type="component" value="Unassembled WGS sequence"/>
</dbReference>
<evidence type="ECO:0000313" key="2">
    <source>
        <dbReference type="EMBL" id="TKR73302.1"/>
    </source>
</evidence>
<organism evidence="2 3">
    <name type="scientific">Steinernema carpocapsae</name>
    <name type="common">Entomopathogenic nematode</name>
    <dbReference type="NCBI Taxonomy" id="34508"/>
    <lineage>
        <taxon>Eukaryota</taxon>
        <taxon>Metazoa</taxon>
        <taxon>Ecdysozoa</taxon>
        <taxon>Nematoda</taxon>
        <taxon>Chromadorea</taxon>
        <taxon>Rhabditida</taxon>
        <taxon>Tylenchina</taxon>
        <taxon>Panagrolaimomorpha</taxon>
        <taxon>Strongyloidoidea</taxon>
        <taxon>Steinernematidae</taxon>
        <taxon>Steinernema</taxon>
    </lineage>
</organism>
<evidence type="ECO:0000256" key="1">
    <source>
        <dbReference type="SAM" id="Phobius"/>
    </source>
</evidence>
<sequence length="100" mass="11146">MLFHTQGLDASLTMRLVNQTFVYGSELLGRGHPTQTDQIVGSAILLLALTAFIVGLYNLYVIWKMAIFHNAFGWFWASRTVGEIGSNLVHIFYSGPLTIL</sequence>